<feature type="transmembrane region" description="Helical" evidence="2">
    <location>
        <begin position="110"/>
        <end position="133"/>
    </location>
</feature>
<comment type="caution">
    <text evidence="3">The sequence shown here is derived from an EMBL/GenBank/DDBJ whole genome shotgun (WGS) entry which is preliminary data.</text>
</comment>
<keyword evidence="4" id="KW-1185">Reference proteome</keyword>
<organism evidence="3 4">
    <name type="scientific">Amycolatopsis echigonensis</name>
    <dbReference type="NCBI Taxonomy" id="2576905"/>
    <lineage>
        <taxon>Bacteria</taxon>
        <taxon>Bacillati</taxon>
        <taxon>Actinomycetota</taxon>
        <taxon>Actinomycetes</taxon>
        <taxon>Pseudonocardiales</taxon>
        <taxon>Pseudonocardiaceae</taxon>
        <taxon>Amycolatopsis</taxon>
    </lineage>
</organism>
<gene>
    <name evidence="3" type="ORF">ATK30_6067</name>
</gene>
<keyword evidence="2" id="KW-1133">Transmembrane helix</keyword>
<sequence length="237" mass="26036">MTDAAGSDDAMIDALPPRPDRETGVPFPPPGLSYFRGEEAAPEQDDRREGQLADRPDPPPGLGPALAWHRESRRGKIALILTSALILIVGAIVISLFHQGGIGILAAWPIWAIVAVGVFLISSPFSYFTYAAGADWLMVERSRWGVKSRAWVDIYELTRIDAAYGGTTFHLWLYDKDMGITRSSEELQRDRRIWDLVYNGILHSVAGGAQVSPQAIGILQLNKTPALKIRDSDDTGR</sequence>
<reference evidence="3 4" key="1">
    <citation type="submission" date="2017-12" db="EMBL/GenBank/DDBJ databases">
        <title>Sequencing the genomes of 1000 Actinobacteria strains.</title>
        <authorList>
            <person name="Klenk H.-P."/>
        </authorList>
    </citation>
    <scope>NUCLEOTIDE SEQUENCE [LARGE SCALE GENOMIC DNA]</scope>
    <source>
        <strain evidence="3 4">DSM 45165</strain>
    </source>
</reference>
<evidence type="ECO:0000313" key="3">
    <source>
        <dbReference type="EMBL" id="PKV95163.1"/>
    </source>
</evidence>
<dbReference type="EMBL" id="PJMY01000003">
    <property type="protein sequence ID" value="PKV95163.1"/>
    <property type="molecule type" value="Genomic_DNA"/>
</dbReference>
<protein>
    <submittedName>
        <fullName evidence="3">Uncharacterized protein</fullName>
    </submittedName>
</protein>
<keyword evidence="2" id="KW-0472">Membrane</keyword>
<evidence type="ECO:0000256" key="1">
    <source>
        <dbReference type="SAM" id="MobiDB-lite"/>
    </source>
</evidence>
<evidence type="ECO:0000256" key="2">
    <source>
        <dbReference type="SAM" id="Phobius"/>
    </source>
</evidence>
<proteinExistence type="predicted"/>
<accession>A0A2N3WMS6</accession>
<feature type="region of interest" description="Disordered" evidence="1">
    <location>
        <begin position="1"/>
        <end position="65"/>
    </location>
</feature>
<dbReference type="AlphaFoldDB" id="A0A2N3WMS6"/>
<name>A0A2N3WMS6_9PSEU</name>
<feature type="compositionally biased region" description="Basic and acidic residues" evidence="1">
    <location>
        <begin position="36"/>
        <end position="57"/>
    </location>
</feature>
<dbReference type="Proteomes" id="UP000233750">
    <property type="component" value="Unassembled WGS sequence"/>
</dbReference>
<keyword evidence="2" id="KW-0812">Transmembrane</keyword>
<feature type="transmembrane region" description="Helical" evidence="2">
    <location>
        <begin position="77"/>
        <end position="98"/>
    </location>
</feature>
<evidence type="ECO:0000313" key="4">
    <source>
        <dbReference type="Proteomes" id="UP000233750"/>
    </source>
</evidence>